<dbReference type="SUPFAM" id="SSF54001">
    <property type="entry name" value="Cysteine proteinases"/>
    <property type="match status" value="1"/>
</dbReference>
<dbReference type="PROSITE" id="PS51935">
    <property type="entry name" value="NLPC_P60"/>
    <property type="match status" value="1"/>
</dbReference>
<dbReference type="InterPro" id="IPR000064">
    <property type="entry name" value="NLP_P60_dom"/>
</dbReference>
<dbReference type="Proteomes" id="UP001428817">
    <property type="component" value="Unassembled WGS sequence"/>
</dbReference>
<keyword evidence="2" id="KW-0645">Protease</keyword>
<evidence type="ECO:0000256" key="1">
    <source>
        <dbReference type="ARBA" id="ARBA00007074"/>
    </source>
</evidence>
<dbReference type="InterPro" id="IPR038765">
    <property type="entry name" value="Papain-like_cys_pep_sf"/>
</dbReference>
<evidence type="ECO:0000256" key="4">
    <source>
        <dbReference type="ARBA" id="ARBA00022807"/>
    </source>
</evidence>
<dbReference type="Pfam" id="PF00877">
    <property type="entry name" value="NLPC_P60"/>
    <property type="match status" value="1"/>
</dbReference>
<name>A0ABP9R005_9PSEU</name>
<keyword evidence="8" id="KW-1185">Reference proteome</keyword>
<comment type="caution">
    <text evidence="7">The sequence shown here is derived from an EMBL/GenBank/DDBJ whole genome shotgun (WGS) entry which is preliminary data.</text>
</comment>
<evidence type="ECO:0000259" key="6">
    <source>
        <dbReference type="PROSITE" id="PS51935"/>
    </source>
</evidence>
<feature type="domain" description="NlpC/P60" evidence="6">
    <location>
        <begin position="192"/>
        <end position="307"/>
    </location>
</feature>
<proteinExistence type="inferred from homology"/>
<dbReference type="InterPro" id="IPR051794">
    <property type="entry name" value="PG_Endopeptidase_C40"/>
</dbReference>
<keyword evidence="3" id="KW-0378">Hydrolase</keyword>
<accession>A0ABP9R005</accession>
<feature type="region of interest" description="Disordered" evidence="5">
    <location>
        <begin position="1"/>
        <end position="30"/>
    </location>
</feature>
<comment type="similarity">
    <text evidence="1">Belongs to the peptidase C40 family.</text>
</comment>
<evidence type="ECO:0000313" key="7">
    <source>
        <dbReference type="EMBL" id="GAA5169777.1"/>
    </source>
</evidence>
<evidence type="ECO:0000256" key="5">
    <source>
        <dbReference type="SAM" id="MobiDB-lite"/>
    </source>
</evidence>
<protein>
    <recommendedName>
        <fullName evidence="6">NlpC/P60 domain-containing protein</fullName>
    </recommendedName>
</protein>
<dbReference type="PANTHER" id="PTHR47359">
    <property type="entry name" value="PEPTIDOGLYCAN DL-ENDOPEPTIDASE CWLO"/>
    <property type="match status" value="1"/>
</dbReference>
<evidence type="ECO:0000256" key="3">
    <source>
        <dbReference type="ARBA" id="ARBA00022801"/>
    </source>
</evidence>
<dbReference type="Gene3D" id="3.90.1720.10">
    <property type="entry name" value="endopeptidase domain like (from Nostoc punctiforme)"/>
    <property type="match status" value="1"/>
</dbReference>
<sequence length="307" mass="30407">MGTRCHAPRYGTAPTRSTTMGGRHGASSGGRSVGEILASVAAGQGAATAVAPTRSVFTVAAAATVGAGMAAAGATGTFPAIQAPDLPDFTSSGSEAHIAPAAASNALPAAPVAGGAVSSSGPAQPISSSTGTVMAGDMHQTDASEIAALSRAVRLAGPGAGGVAGAVESVIDAALKLPAKIGGVPIVGLAANQDAAQALRNAATKLGKPYIWGARGPNAFDCSGLMQWAYKQAGIKLPRSSTAQSQFGQAVSVKNLQPGDMVFYYTPVSHVGMYIGNGKILHASEPGKPVKISDVDAFPIHNARRVT</sequence>
<evidence type="ECO:0000256" key="2">
    <source>
        <dbReference type="ARBA" id="ARBA00022670"/>
    </source>
</evidence>
<feature type="region of interest" description="Disordered" evidence="5">
    <location>
        <begin position="113"/>
        <end position="133"/>
    </location>
</feature>
<keyword evidence="4" id="KW-0788">Thiol protease</keyword>
<dbReference type="PANTHER" id="PTHR47359:SF3">
    <property type="entry name" value="NLP_P60 DOMAIN-CONTAINING PROTEIN-RELATED"/>
    <property type="match status" value="1"/>
</dbReference>
<gene>
    <name evidence="7" type="ORF">GCM10023321_65920</name>
</gene>
<organism evidence="7 8">
    <name type="scientific">Pseudonocardia eucalypti</name>
    <dbReference type="NCBI Taxonomy" id="648755"/>
    <lineage>
        <taxon>Bacteria</taxon>
        <taxon>Bacillati</taxon>
        <taxon>Actinomycetota</taxon>
        <taxon>Actinomycetes</taxon>
        <taxon>Pseudonocardiales</taxon>
        <taxon>Pseudonocardiaceae</taxon>
        <taxon>Pseudonocardia</taxon>
    </lineage>
</organism>
<feature type="compositionally biased region" description="Low complexity" evidence="5">
    <location>
        <begin position="113"/>
        <end position="129"/>
    </location>
</feature>
<dbReference type="EMBL" id="BAABJP010000043">
    <property type="protein sequence ID" value="GAA5169777.1"/>
    <property type="molecule type" value="Genomic_DNA"/>
</dbReference>
<evidence type="ECO:0000313" key="8">
    <source>
        <dbReference type="Proteomes" id="UP001428817"/>
    </source>
</evidence>
<reference evidence="8" key="1">
    <citation type="journal article" date="2019" name="Int. J. Syst. Evol. Microbiol.">
        <title>The Global Catalogue of Microorganisms (GCM) 10K type strain sequencing project: providing services to taxonomists for standard genome sequencing and annotation.</title>
        <authorList>
            <consortium name="The Broad Institute Genomics Platform"/>
            <consortium name="The Broad Institute Genome Sequencing Center for Infectious Disease"/>
            <person name="Wu L."/>
            <person name="Ma J."/>
        </authorList>
    </citation>
    <scope>NUCLEOTIDE SEQUENCE [LARGE SCALE GENOMIC DNA]</scope>
    <source>
        <strain evidence="8">JCM 18303</strain>
    </source>
</reference>